<evidence type="ECO:0000256" key="1">
    <source>
        <dbReference type="SAM" id="MobiDB-lite"/>
    </source>
</evidence>
<feature type="compositionally biased region" description="Low complexity" evidence="1">
    <location>
        <begin position="54"/>
        <end position="70"/>
    </location>
</feature>
<accession>A0AAV9V035</accession>
<feature type="region of interest" description="Disordered" evidence="1">
    <location>
        <begin position="1"/>
        <end position="109"/>
    </location>
</feature>
<keyword evidence="3" id="KW-1185">Reference proteome</keyword>
<gene>
    <name evidence="2" type="ORF">TWF730_008894</name>
</gene>
<comment type="caution">
    <text evidence="2">The sequence shown here is derived from an EMBL/GenBank/DDBJ whole genome shotgun (WGS) entry which is preliminary data.</text>
</comment>
<feature type="compositionally biased region" description="Basic and acidic residues" evidence="1">
    <location>
        <begin position="92"/>
        <end position="109"/>
    </location>
</feature>
<protein>
    <submittedName>
        <fullName evidence="2">Uncharacterized protein</fullName>
    </submittedName>
</protein>
<dbReference type="EMBL" id="JAVHNS010000006">
    <property type="protein sequence ID" value="KAK6352062.1"/>
    <property type="molecule type" value="Genomic_DNA"/>
</dbReference>
<dbReference type="Proteomes" id="UP001373714">
    <property type="component" value="Unassembled WGS sequence"/>
</dbReference>
<proteinExistence type="predicted"/>
<evidence type="ECO:0000313" key="3">
    <source>
        <dbReference type="Proteomes" id="UP001373714"/>
    </source>
</evidence>
<reference evidence="2 3" key="1">
    <citation type="submission" date="2019-10" db="EMBL/GenBank/DDBJ databases">
        <authorList>
            <person name="Palmer J.M."/>
        </authorList>
    </citation>
    <scope>NUCLEOTIDE SEQUENCE [LARGE SCALE GENOMIC DNA]</scope>
    <source>
        <strain evidence="2 3">TWF730</strain>
    </source>
</reference>
<name>A0AAV9V035_9PEZI</name>
<dbReference type="AlphaFoldDB" id="A0AAV9V035"/>
<sequence length="109" mass="12205">MPSLNPLKLRHPPPLFAVDDDDNDPLVFSDHEEENEGVHRLVPAPPELPAAFGRSSSRSPDPRNRSPSSRLNRRPRLESEALPEPSQTGAHNPDRTRTMSKDRREAGDL</sequence>
<organism evidence="2 3">
    <name type="scientific">Orbilia blumenaviensis</name>
    <dbReference type="NCBI Taxonomy" id="1796055"/>
    <lineage>
        <taxon>Eukaryota</taxon>
        <taxon>Fungi</taxon>
        <taxon>Dikarya</taxon>
        <taxon>Ascomycota</taxon>
        <taxon>Pezizomycotina</taxon>
        <taxon>Orbiliomycetes</taxon>
        <taxon>Orbiliales</taxon>
        <taxon>Orbiliaceae</taxon>
        <taxon>Orbilia</taxon>
    </lineage>
</organism>
<evidence type="ECO:0000313" key="2">
    <source>
        <dbReference type="EMBL" id="KAK6352062.1"/>
    </source>
</evidence>